<sequence length="109" mass="12330">MGNSNSSQAYLVERRRLHCDGRGVAKFRTCTTTGQPARPGYYKIICNVNMNEVHVKGVMCNDQVTGAEFYGKIYVPMTANTPYLKGFQGQFTAIPNRDVGFELWWMPLD</sequence>
<protein>
    <submittedName>
        <fullName evidence="1">Uncharacterized protein</fullName>
    </submittedName>
</protein>
<accession>A0AA39CK77</accession>
<proteinExistence type="predicted"/>
<dbReference type="EMBL" id="JAPDRK010000006">
    <property type="protein sequence ID" value="KAJ9611283.1"/>
    <property type="molecule type" value="Genomic_DNA"/>
</dbReference>
<evidence type="ECO:0000313" key="1">
    <source>
        <dbReference type="EMBL" id="KAJ9611283.1"/>
    </source>
</evidence>
<organism evidence="1 2">
    <name type="scientific">Cladophialophora chaetospira</name>
    <dbReference type="NCBI Taxonomy" id="386627"/>
    <lineage>
        <taxon>Eukaryota</taxon>
        <taxon>Fungi</taxon>
        <taxon>Dikarya</taxon>
        <taxon>Ascomycota</taxon>
        <taxon>Pezizomycotina</taxon>
        <taxon>Eurotiomycetes</taxon>
        <taxon>Chaetothyriomycetidae</taxon>
        <taxon>Chaetothyriales</taxon>
        <taxon>Herpotrichiellaceae</taxon>
        <taxon>Cladophialophora</taxon>
    </lineage>
</organism>
<evidence type="ECO:0000313" key="2">
    <source>
        <dbReference type="Proteomes" id="UP001172673"/>
    </source>
</evidence>
<name>A0AA39CK77_9EURO</name>
<dbReference type="Proteomes" id="UP001172673">
    <property type="component" value="Unassembled WGS sequence"/>
</dbReference>
<keyword evidence="2" id="KW-1185">Reference proteome</keyword>
<dbReference type="AlphaFoldDB" id="A0AA39CK77"/>
<gene>
    <name evidence="1" type="ORF">H2200_004466</name>
</gene>
<reference evidence="1" key="1">
    <citation type="submission" date="2022-10" db="EMBL/GenBank/DDBJ databases">
        <title>Culturing micro-colonial fungi from biological soil crusts in the Mojave desert and describing Neophaeococcomyces mojavensis, and introducing the new genera and species Taxawa tesnikishii.</title>
        <authorList>
            <person name="Kurbessoian T."/>
            <person name="Stajich J.E."/>
        </authorList>
    </citation>
    <scope>NUCLEOTIDE SEQUENCE</scope>
    <source>
        <strain evidence="1">TK_41</strain>
    </source>
</reference>
<comment type="caution">
    <text evidence="1">The sequence shown here is derived from an EMBL/GenBank/DDBJ whole genome shotgun (WGS) entry which is preliminary data.</text>
</comment>